<dbReference type="GO" id="GO:0030604">
    <property type="term" value="F:1-deoxy-D-xylulose-5-phosphate reductoisomerase activity"/>
    <property type="evidence" value="ECO:0007669"/>
    <property type="project" value="UniProtKB-UniRule"/>
</dbReference>
<feature type="binding site" evidence="9">
    <location>
        <position position="213"/>
    </location>
    <ligand>
        <name>NADPH</name>
        <dbReference type="ChEBI" id="CHEBI:57783"/>
    </ligand>
</feature>
<feature type="binding site" evidence="9">
    <location>
        <position position="18"/>
    </location>
    <ligand>
        <name>NADPH</name>
        <dbReference type="ChEBI" id="CHEBI:57783"/>
    </ligand>
</feature>
<dbReference type="InterPro" id="IPR013512">
    <property type="entry name" value="DXP_reductoisomerase_N"/>
</dbReference>
<evidence type="ECO:0000256" key="1">
    <source>
        <dbReference type="ARBA" id="ARBA00005094"/>
    </source>
</evidence>
<feature type="binding site" evidence="9">
    <location>
        <position position="207"/>
    </location>
    <ligand>
        <name>1-deoxy-D-xylulose 5-phosphate</name>
        <dbReference type="ChEBI" id="CHEBI:57792"/>
    </ligand>
</feature>
<comment type="similarity">
    <text evidence="2 9">Belongs to the DXR family.</text>
</comment>
<feature type="binding site" evidence="9">
    <location>
        <position position="159"/>
    </location>
    <ligand>
        <name>1-deoxy-D-xylulose 5-phosphate</name>
        <dbReference type="ChEBI" id="CHEBI:57792"/>
    </ligand>
</feature>
<dbReference type="GO" id="GO:0051484">
    <property type="term" value="P:isopentenyl diphosphate biosynthetic process, methylerythritol 4-phosphate pathway involved in terpenoid biosynthetic process"/>
    <property type="evidence" value="ECO:0007669"/>
    <property type="project" value="TreeGrafter"/>
</dbReference>
<accession>A0A317CHS7</accession>
<keyword evidence="3 9" id="KW-0479">Metal-binding</keyword>
<dbReference type="Pfam" id="PF13288">
    <property type="entry name" value="DXPR_C"/>
    <property type="match status" value="1"/>
</dbReference>
<dbReference type="SUPFAM" id="SSF69055">
    <property type="entry name" value="1-deoxy-D-xylulose-5-phosphate reductoisomerase, C-terminal domain"/>
    <property type="match status" value="1"/>
</dbReference>
<organism evidence="13 14">
    <name type="scientific">Leucothrix arctica</name>
    <dbReference type="NCBI Taxonomy" id="1481894"/>
    <lineage>
        <taxon>Bacteria</taxon>
        <taxon>Pseudomonadati</taxon>
        <taxon>Pseudomonadota</taxon>
        <taxon>Gammaproteobacteria</taxon>
        <taxon>Thiotrichales</taxon>
        <taxon>Thiotrichaceae</taxon>
        <taxon>Leucothrix</taxon>
    </lineage>
</organism>
<feature type="binding site" evidence="9">
    <location>
        <position position="20"/>
    </location>
    <ligand>
        <name>NADPH</name>
        <dbReference type="ChEBI" id="CHEBI:57783"/>
    </ligand>
</feature>
<dbReference type="InterPro" id="IPR036169">
    <property type="entry name" value="DXPR_C_sf"/>
</dbReference>
<protein>
    <recommendedName>
        <fullName evidence="9">1-deoxy-D-xylulose 5-phosphate reductoisomerase</fullName>
        <shortName evidence="9">DXP reductoisomerase</shortName>
        <ecNumber evidence="9">1.1.1.267</ecNumber>
    </recommendedName>
    <alternativeName>
        <fullName evidence="9">1-deoxyxylulose-5-phosphate reductoisomerase</fullName>
    </alternativeName>
    <alternativeName>
        <fullName evidence="9">2-C-methyl-D-erythritol 4-phosphate synthase</fullName>
    </alternativeName>
</protein>
<keyword evidence="9" id="KW-0460">Magnesium</keyword>
<dbReference type="PANTHER" id="PTHR30525:SF0">
    <property type="entry name" value="1-DEOXY-D-XYLULOSE 5-PHOSPHATE REDUCTOISOMERASE, CHLOROPLASTIC"/>
    <property type="match status" value="1"/>
</dbReference>
<feature type="domain" description="1-deoxy-D-xylulose 5-phosphate reductoisomerase N-terminal" evidence="10">
    <location>
        <begin position="12"/>
        <end position="140"/>
    </location>
</feature>
<dbReference type="InterPro" id="IPR026877">
    <property type="entry name" value="DXPR_C"/>
</dbReference>
<feature type="binding site" evidence="9">
    <location>
        <position position="21"/>
    </location>
    <ligand>
        <name>NADPH</name>
        <dbReference type="ChEBI" id="CHEBI:57783"/>
    </ligand>
</feature>
<dbReference type="GO" id="GO:0016853">
    <property type="term" value="F:isomerase activity"/>
    <property type="evidence" value="ECO:0007669"/>
    <property type="project" value="UniProtKB-KW"/>
</dbReference>
<keyword evidence="13" id="KW-0413">Isomerase</keyword>
<evidence type="ECO:0000256" key="5">
    <source>
        <dbReference type="ARBA" id="ARBA00023002"/>
    </source>
</evidence>
<dbReference type="OrthoDB" id="9806546at2"/>
<dbReference type="EC" id="1.1.1.267" evidence="9"/>
<dbReference type="Pfam" id="PF02670">
    <property type="entry name" value="DXP_reductoisom"/>
    <property type="match status" value="1"/>
</dbReference>
<evidence type="ECO:0000259" key="12">
    <source>
        <dbReference type="Pfam" id="PF13288"/>
    </source>
</evidence>
<evidence type="ECO:0000313" key="14">
    <source>
        <dbReference type="Proteomes" id="UP000245506"/>
    </source>
</evidence>
<dbReference type="Proteomes" id="UP000245506">
    <property type="component" value="Unassembled WGS sequence"/>
</dbReference>
<dbReference type="NCBIfam" id="NF003938">
    <property type="entry name" value="PRK05447.1-1"/>
    <property type="match status" value="1"/>
</dbReference>
<dbReference type="GO" id="GO:0030145">
    <property type="term" value="F:manganese ion binding"/>
    <property type="evidence" value="ECO:0007669"/>
    <property type="project" value="TreeGrafter"/>
</dbReference>
<feature type="binding site" evidence="9">
    <location>
        <position position="229"/>
    </location>
    <ligand>
        <name>1-deoxy-D-xylulose 5-phosphate</name>
        <dbReference type="ChEBI" id="CHEBI:57792"/>
    </ligand>
</feature>
<feature type="binding site" evidence="9">
    <location>
        <position position="229"/>
    </location>
    <ligand>
        <name>Mn(2+)</name>
        <dbReference type="ChEBI" id="CHEBI:29035"/>
    </ligand>
</feature>
<reference evidence="13 14" key="1">
    <citation type="submission" date="2018-05" db="EMBL/GenBank/DDBJ databases">
        <title>Leucothrix arctica sp. nov., isolated from Arctic seawater.</title>
        <authorList>
            <person name="Choi A."/>
            <person name="Baek K."/>
        </authorList>
    </citation>
    <scope>NUCLEOTIDE SEQUENCE [LARGE SCALE GENOMIC DNA]</scope>
    <source>
        <strain evidence="13 14">IMCC9719</strain>
    </source>
</reference>
<feature type="binding site" evidence="9">
    <location>
        <position position="132"/>
    </location>
    <ligand>
        <name>NADPH</name>
        <dbReference type="ChEBI" id="CHEBI:57783"/>
    </ligand>
</feature>
<dbReference type="RefSeq" id="WP_109822319.1">
    <property type="nucleotide sequence ID" value="NZ_QGKL01000014.1"/>
</dbReference>
<evidence type="ECO:0000256" key="6">
    <source>
        <dbReference type="ARBA" id="ARBA00023211"/>
    </source>
</evidence>
<feature type="binding site" evidence="9">
    <location>
        <position position="160"/>
    </location>
    <ligand>
        <name>1-deoxy-D-xylulose 5-phosphate</name>
        <dbReference type="ChEBI" id="CHEBI:57792"/>
    </ligand>
</feature>
<comment type="function">
    <text evidence="9">Catalyzes the NADPH-dependent rearrangement and reduction of 1-deoxy-D-xylulose-5-phosphate (DXP) to 2-C-methyl-D-erythritol 4-phosphate (MEP).</text>
</comment>
<evidence type="ECO:0000256" key="9">
    <source>
        <dbReference type="HAMAP-Rule" id="MF_00183"/>
    </source>
</evidence>
<evidence type="ECO:0000313" key="13">
    <source>
        <dbReference type="EMBL" id="PWQ98105.1"/>
    </source>
</evidence>
<dbReference type="SUPFAM" id="SSF55347">
    <property type="entry name" value="Glyceraldehyde-3-phosphate dehydrogenase-like, C-terminal domain"/>
    <property type="match status" value="1"/>
</dbReference>
<dbReference type="InterPro" id="IPR036291">
    <property type="entry name" value="NAD(P)-bd_dom_sf"/>
</dbReference>
<dbReference type="GO" id="GO:0070402">
    <property type="term" value="F:NADPH binding"/>
    <property type="evidence" value="ECO:0007669"/>
    <property type="project" value="InterPro"/>
</dbReference>
<dbReference type="SUPFAM" id="SSF51735">
    <property type="entry name" value="NAD(P)-binding Rossmann-fold domains"/>
    <property type="match status" value="1"/>
</dbReference>
<keyword evidence="6 9" id="KW-0464">Manganese</keyword>
<dbReference type="NCBIfam" id="TIGR00243">
    <property type="entry name" value="Dxr"/>
    <property type="match status" value="1"/>
</dbReference>
<feature type="binding site" evidence="9">
    <location>
        <position position="184"/>
    </location>
    <ligand>
        <name>1-deoxy-D-xylulose 5-phosphate</name>
        <dbReference type="ChEBI" id="CHEBI:57792"/>
    </ligand>
</feature>
<dbReference type="Gene3D" id="3.40.50.720">
    <property type="entry name" value="NAD(P)-binding Rossmann-like Domain"/>
    <property type="match status" value="1"/>
</dbReference>
<evidence type="ECO:0000256" key="8">
    <source>
        <dbReference type="ARBA" id="ARBA00048543"/>
    </source>
</evidence>
<feature type="domain" description="1-deoxy-D-xylulose 5-phosphate reductoisomerase C-terminal" evidence="11">
    <location>
        <begin position="154"/>
        <end position="237"/>
    </location>
</feature>
<feature type="binding site" evidence="9">
    <location>
        <position position="160"/>
    </location>
    <ligand>
        <name>Mn(2+)</name>
        <dbReference type="ChEBI" id="CHEBI:29035"/>
    </ligand>
</feature>
<feature type="binding site" evidence="9">
    <location>
        <position position="133"/>
    </location>
    <ligand>
        <name>1-deoxy-D-xylulose 5-phosphate</name>
        <dbReference type="ChEBI" id="CHEBI:57792"/>
    </ligand>
</feature>
<dbReference type="AlphaFoldDB" id="A0A317CHS7"/>
<dbReference type="InterPro" id="IPR013644">
    <property type="entry name" value="DXP_reductoisomerase_C"/>
</dbReference>
<dbReference type="Pfam" id="PF08436">
    <property type="entry name" value="DXP_redisom_C"/>
    <property type="match status" value="1"/>
</dbReference>
<comment type="pathway">
    <text evidence="1 9">Isoprenoid biosynthesis; isopentenyl diphosphate biosynthesis via DXP pathway; isopentenyl diphosphate from 1-deoxy-D-xylulose 5-phosphate: step 1/6.</text>
</comment>
<dbReference type="InterPro" id="IPR003821">
    <property type="entry name" value="DXP_reductoisomerase"/>
</dbReference>
<name>A0A317CHS7_9GAMM</name>
<evidence type="ECO:0000256" key="3">
    <source>
        <dbReference type="ARBA" id="ARBA00022723"/>
    </source>
</evidence>
<keyword evidence="7 9" id="KW-0414">Isoprene biosynthesis</keyword>
<comment type="caution">
    <text evidence="13">The sequence shown here is derived from an EMBL/GenBank/DDBJ whole genome shotgun (WGS) entry which is preliminary data.</text>
</comment>
<proteinExistence type="inferred from homology"/>
<comment type="caution">
    <text evidence="9">Lacks conserved residue(s) required for the propagation of feature annotation.</text>
</comment>
<keyword evidence="14" id="KW-1185">Reference proteome</keyword>
<feature type="binding site" evidence="9">
    <location>
        <position position="158"/>
    </location>
    <ligand>
        <name>Mn(2+)</name>
        <dbReference type="ChEBI" id="CHEBI:29035"/>
    </ligand>
</feature>
<gene>
    <name evidence="9" type="primary">dxr</name>
    <name evidence="13" type="ORF">DKT75_04910</name>
</gene>
<dbReference type="PANTHER" id="PTHR30525">
    <property type="entry name" value="1-DEOXY-D-XYLULOSE 5-PHOSPHATE REDUCTOISOMERASE"/>
    <property type="match status" value="1"/>
</dbReference>
<evidence type="ECO:0000259" key="11">
    <source>
        <dbReference type="Pfam" id="PF08436"/>
    </source>
</evidence>
<evidence type="ECO:0000259" key="10">
    <source>
        <dbReference type="Pfam" id="PF02670"/>
    </source>
</evidence>
<dbReference type="FunFam" id="3.40.50.720:FF:000045">
    <property type="entry name" value="1-deoxy-D-xylulose 5-phosphate reductoisomerase"/>
    <property type="match status" value="1"/>
</dbReference>
<evidence type="ECO:0000256" key="4">
    <source>
        <dbReference type="ARBA" id="ARBA00022857"/>
    </source>
</evidence>
<comment type="cofactor">
    <cofactor evidence="9">
        <name>Mg(2+)</name>
        <dbReference type="ChEBI" id="CHEBI:18420"/>
    </cofactor>
    <cofactor evidence="9">
        <name>Mn(2+)</name>
        <dbReference type="ChEBI" id="CHEBI:29035"/>
    </cofactor>
</comment>
<feature type="domain" description="DXP reductoisomerase C-terminal" evidence="12">
    <location>
        <begin position="269"/>
        <end position="385"/>
    </location>
</feature>
<dbReference type="PIRSF" id="PIRSF006205">
    <property type="entry name" value="Dxp_reductismrs"/>
    <property type="match status" value="1"/>
</dbReference>
<sequence>MTQSSGVPSKGITILGATGSIGVSTLDVISRHPDRYHVIALTANIQTDVLFEQCRQFKPKYAVMVDEACADVLCARLKEYGSDTVVLSGAAALERVSALDETDYVMAAIVGAAGLLPSLAAANAGKRVLLANKEALVMSGKLFMDAVKKNGAELLPIDSEHNAIFQSMPVNGKTGVKKILLTGSGGPFRSRAIDTLSAVTPEEAVAHPNWSMGQKISVDSATMMNKGLEVIEACWLFDVPASDVQVVVHPQSTIHSMVSYVDGSVIAQMGNPDMRTPIAYSLAWPDRIDSGVADLDFFDVAQLDFEKPNFSRFPCLKFAYDAHETGGYASIALNAANEVAVASFLSKQINFTEIPQLIEFALERARSGTPLVLDEILVQDRDSREHARLWIKNNKK</sequence>
<evidence type="ECO:0000256" key="2">
    <source>
        <dbReference type="ARBA" id="ARBA00006825"/>
    </source>
</evidence>
<comment type="catalytic activity">
    <reaction evidence="8">
        <text>2-C-methyl-D-erythritol 4-phosphate + NADP(+) = 1-deoxy-D-xylulose 5-phosphate + NADPH + H(+)</text>
        <dbReference type="Rhea" id="RHEA:13717"/>
        <dbReference type="ChEBI" id="CHEBI:15378"/>
        <dbReference type="ChEBI" id="CHEBI:57783"/>
        <dbReference type="ChEBI" id="CHEBI:57792"/>
        <dbReference type="ChEBI" id="CHEBI:58262"/>
        <dbReference type="ChEBI" id="CHEBI:58349"/>
        <dbReference type="EC" id="1.1.1.267"/>
    </reaction>
    <physiologicalReaction direction="right-to-left" evidence="8">
        <dbReference type="Rhea" id="RHEA:13719"/>
    </physiologicalReaction>
</comment>
<keyword evidence="4 9" id="KW-0521">NADP</keyword>
<feature type="binding site" evidence="9">
    <location>
        <position position="19"/>
    </location>
    <ligand>
        <name>NADPH</name>
        <dbReference type="ChEBI" id="CHEBI:57783"/>
    </ligand>
</feature>
<dbReference type="Gene3D" id="1.10.1740.10">
    <property type="match status" value="1"/>
</dbReference>
<feature type="binding site" evidence="9">
    <location>
        <position position="226"/>
    </location>
    <ligand>
        <name>1-deoxy-D-xylulose 5-phosphate</name>
        <dbReference type="ChEBI" id="CHEBI:57792"/>
    </ligand>
</feature>
<feature type="binding site" evidence="9">
    <location>
        <position position="220"/>
    </location>
    <ligand>
        <name>1-deoxy-D-xylulose 5-phosphate</name>
        <dbReference type="ChEBI" id="CHEBI:57792"/>
    </ligand>
</feature>
<evidence type="ECO:0000256" key="7">
    <source>
        <dbReference type="ARBA" id="ARBA00023229"/>
    </source>
</evidence>
<dbReference type="NCBIfam" id="NF009114">
    <property type="entry name" value="PRK12464.1"/>
    <property type="match status" value="1"/>
</dbReference>
<feature type="binding site" evidence="9">
    <location>
        <position position="225"/>
    </location>
    <ligand>
        <name>1-deoxy-D-xylulose 5-phosphate</name>
        <dbReference type="ChEBI" id="CHEBI:57792"/>
    </ligand>
</feature>
<dbReference type="HAMAP" id="MF_00183">
    <property type="entry name" value="DXP_reductoisom"/>
    <property type="match status" value="1"/>
</dbReference>
<feature type="binding site" evidence="9">
    <location>
        <position position="134"/>
    </location>
    <ligand>
        <name>NADPH</name>
        <dbReference type="ChEBI" id="CHEBI:57783"/>
    </ligand>
</feature>
<dbReference type="EMBL" id="QGKL01000014">
    <property type="protein sequence ID" value="PWQ98105.1"/>
    <property type="molecule type" value="Genomic_DNA"/>
</dbReference>
<keyword evidence="5 9" id="KW-0560">Oxidoreductase</keyword>
<dbReference type="UniPathway" id="UPA00056">
    <property type="reaction ID" value="UER00092"/>
</dbReference>